<dbReference type="GO" id="GO:0006094">
    <property type="term" value="P:gluconeogenesis"/>
    <property type="evidence" value="ECO:0007669"/>
    <property type="project" value="TreeGrafter"/>
</dbReference>
<dbReference type="Pfam" id="PF02436">
    <property type="entry name" value="PYC_OADA"/>
    <property type="match status" value="1"/>
</dbReference>
<keyword evidence="3" id="KW-1185">Reference proteome</keyword>
<dbReference type="SUPFAM" id="SSF51569">
    <property type="entry name" value="Aldolase"/>
    <property type="match status" value="1"/>
</dbReference>
<dbReference type="Gene3D" id="3.20.20.70">
    <property type="entry name" value="Aldolase class I"/>
    <property type="match status" value="1"/>
</dbReference>
<dbReference type="SUPFAM" id="SSF89000">
    <property type="entry name" value="post-HMGL domain-like"/>
    <property type="match status" value="1"/>
</dbReference>
<dbReference type="AlphaFoldDB" id="A0A936ZYK0"/>
<comment type="caution">
    <text evidence="2">The sequence shown here is derived from an EMBL/GenBank/DDBJ whole genome shotgun (WGS) entry which is preliminary data.</text>
</comment>
<dbReference type="Proteomes" id="UP000613011">
    <property type="component" value="Unassembled WGS sequence"/>
</dbReference>
<evidence type="ECO:0000313" key="2">
    <source>
        <dbReference type="EMBL" id="MBL0423420.1"/>
    </source>
</evidence>
<accession>A0A936ZYK0</accession>
<dbReference type="Pfam" id="PF00682">
    <property type="entry name" value="HMGL-like"/>
    <property type="match status" value="1"/>
</dbReference>
<dbReference type="PANTHER" id="PTHR43778:SF2">
    <property type="entry name" value="PYRUVATE CARBOXYLASE, MITOCHONDRIAL"/>
    <property type="match status" value="1"/>
</dbReference>
<dbReference type="InterPro" id="IPR003379">
    <property type="entry name" value="Carboxylase_cons_dom"/>
</dbReference>
<dbReference type="InterPro" id="IPR000891">
    <property type="entry name" value="PYR_CT"/>
</dbReference>
<evidence type="ECO:0000313" key="3">
    <source>
        <dbReference type="Proteomes" id="UP000613011"/>
    </source>
</evidence>
<dbReference type="PROSITE" id="PS50991">
    <property type="entry name" value="PYR_CT"/>
    <property type="match status" value="1"/>
</dbReference>
<dbReference type="InterPro" id="IPR013785">
    <property type="entry name" value="Aldolase_TIM"/>
</dbReference>
<dbReference type="GO" id="GO:0004736">
    <property type="term" value="F:pyruvate carboxylase activity"/>
    <property type="evidence" value="ECO:0007669"/>
    <property type="project" value="TreeGrafter"/>
</dbReference>
<dbReference type="RefSeq" id="WP_201686557.1">
    <property type="nucleotide sequence ID" value="NZ_JAEQNA010000016.1"/>
</dbReference>
<protein>
    <recommendedName>
        <fullName evidence="1">Pyruvate carboxyltransferase domain-containing protein</fullName>
    </recommendedName>
</protein>
<dbReference type="PANTHER" id="PTHR43778">
    <property type="entry name" value="PYRUVATE CARBOXYLASE"/>
    <property type="match status" value="1"/>
</dbReference>
<organism evidence="2 3">
    <name type="scientific">Ramlibacter aurantiacus</name>
    <dbReference type="NCBI Taxonomy" id="2801330"/>
    <lineage>
        <taxon>Bacteria</taxon>
        <taxon>Pseudomonadati</taxon>
        <taxon>Pseudomonadota</taxon>
        <taxon>Betaproteobacteria</taxon>
        <taxon>Burkholderiales</taxon>
        <taxon>Comamonadaceae</taxon>
        <taxon>Ramlibacter</taxon>
    </lineage>
</organism>
<gene>
    <name evidence="2" type="ORF">JI739_23995</name>
</gene>
<feature type="domain" description="Pyruvate carboxyltransferase" evidence="1">
    <location>
        <begin position="3"/>
        <end position="268"/>
    </location>
</feature>
<dbReference type="GO" id="GO:0005737">
    <property type="term" value="C:cytoplasm"/>
    <property type="evidence" value="ECO:0007669"/>
    <property type="project" value="TreeGrafter"/>
</dbReference>
<proteinExistence type="predicted"/>
<reference evidence="2" key="1">
    <citation type="submission" date="2021-01" db="EMBL/GenBank/DDBJ databases">
        <title>Ramlibacter sp. strain AW1 16S ribosomal RNA gene Genome sequencing and assembly.</title>
        <authorList>
            <person name="Kang M."/>
        </authorList>
    </citation>
    <scope>NUCLEOTIDE SEQUENCE</scope>
    <source>
        <strain evidence="2">AW1</strain>
    </source>
</reference>
<name>A0A936ZYK0_9BURK</name>
<sequence>MKVNFIDTTLRDGSQSLWGLRMTTGMMERIASPLDGAGFKAVEVPVGPLFFKKFIRDLKEDPWEMSRMVARTMPRTPKACMVNAFVHPFELRPPRAVIELFYKLAASMGALNRAQVNCNNMDQLARDFPWFIQFLKGLGMEIAVALTYHISPRHTDEYYAQLTRDVAAYQPDSIYIKDAGGLLTPERVATLVPAILKNAGAIPLELHSHCTTGMAPYFYLDAAKLGTRTLHTGLPPLANGPGQPGIFATAKNIRLMGGIAQIDDGQALRDASQALADIAVREGLPIGAPLEYDHAQFAHRIPGGVISNLRQQLKELGIQHRFEEVLQEVVQVQKELGYPIMITPYSQFVVTQAAINIATGQRYKLITDEIIRFSLGAFGKDSGYEHQDPGLKDQVLSLPRTREIAAELAQASDGEVSIRTLRARLDASALSDEEFLLRYIMKGDKELSLMRRAGPYRRFDERPQSSILALLNELTATRQTPYISVSNGSDYITLGKH</sequence>
<dbReference type="EMBL" id="JAEQNA010000016">
    <property type="protein sequence ID" value="MBL0423420.1"/>
    <property type="molecule type" value="Genomic_DNA"/>
</dbReference>
<dbReference type="InterPro" id="IPR055268">
    <property type="entry name" value="PCB-like"/>
</dbReference>
<evidence type="ECO:0000259" key="1">
    <source>
        <dbReference type="PROSITE" id="PS50991"/>
    </source>
</evidence>